<proteinExistence type="predicted"/>
<dbReference type="Proteomes" id="UP000886289">
    <property type="component" value="Unassembled WGS sequence"/>
</dbReference>
<dbReference type="SUPFAM" id="SSF55729">
    <property type="entry name" value="Acyl-CoA N-acyltransferases (Nat)"/>
    <property type="match status" value="1"/>
</dbReference>
<feature type="domain" description="BioF2-like acetyltransferase" evidence="1">
    <location>
        <begin position="183"/>
        <end position="328"/>
    </location>
</feature>
<name>A0A7C0Y534_DESA2</name>
<reference evidence="2" key="1">
    <citation type="journal article" date="2020" name="mSystems">
        <title>Genome- and Community-Level Interaction Insights into Carbon Utilization and Element Cycling Functions of Hydrothermarchaeota in Hydrothermal Sediment.</title>
        <authorList>
            <person name="Zhou Z."/>
            <person name="Liu Y."/>
            <person name="Xu W."/>
            <person name="Pan J."/>
            <person name="Luo Z.H."/>
            <person name="Li M."/>
        </authorList>
    </citation>
    <scope>NUCLEOTIDE SEQUENCE [LARGE SCALE GENOMIC DNA]</scope>
    <source>
        <strain evidence="2">HyVt-233</strain>
    </source>
</reference>
<dbReference type="InterPro" id="IPR050644">
    <property type="entry name" value="PG_Glycine_Bridge_Synth"/>
</dbReference>
<protein>
    <submittedName>
        <fullName evidence="2">GNAT family N-acetyltransferase</fullName>
    </submittedName>
</protein>
<gene>
    <name evidence="2" type="ORF">ENG63_07250</name>
</gene>
<evidence type="ECO:0000259" key="1">
    <source>
        <dbReference type="Pfam" id="PF13480"/>
    </source>
</evidence>
<comment type="caution">
    <text evidence="2">The sequence shown here is derived from an EMBL/GenBank/DDBJ whole genome shotgun (WGS) entry which is preliminary data.</text>
</comment>
<organism evidence="2">
    <name type="scientific">Desulfofervidus auxilii</name>
    <dbReference type="NCBI Taxonomy" id="1621989"/>
    <lineage>
        <taxon>Bacteria</taxon>
        <taxon>Pseudomonadati</taxon>
        <taxon>Thermodesulfobacteriota</taxon>
        <taxon>Candidatus Desulfofervidia</taxon>
        <taxon>Candidatus Desulfofervidales</taxon>
        <taxon>Candidatus Desulfofervidaceae</taxon>
        <taxon>Candidatus Desulfofervidus</taxon>
    </lineage>
</organism>
<dbReference type="AlphaFoldDB" id="A0A7C0Y534"/>
<dbReference type="EMBL" id="DRBS01000267">
    <property type="protein sequence ID" value="HDD44638.1"/>
    <property type="molecule type" value="Genomic_DNA"/>
</dbReference>
<dbReference type="InterPro" id="IPR038740">
    <property type="entry name" value="BioF2-like_GNAT_dom"/>
</dbReference>
<dbReference type="Pfam" id="PF13480">
    <property type="entry name" value="Acetyltransf_6"/>
    <property type="match status" value="1"/>
</dbReference>
<evidence type="ECO:0000313" key="2">
    <source>
        <dbReference type="EMBL" id="HDD44638.1"/>
    </source>
</evidence>
<dbReference type="InterPro" id="IPR016181">
    <property type="entry name" value="Acyl_CoA_acyltransferase"/>
</dbReference>
<sequence length="368" mass="43979">MLLLKEINIFKELRKFSTLWNQLLQQSELNNIFLTWEWVSTWIQTYIEPHRENIKLFILVIYKNNDLIGIAPFYIKKARILKGIKLNRLGFLGDNEVCSDYLGFIIKKNKENEVIPKIFDYLFNSDSWEIASLESIQPNLLFFDVLLNYFEGKGKFFKIENCAMCPCIRLPKNPDSVFQILSRKRRYMIKRNWEELKNKLRYKTYEDFPSLDESFNIFINLHQKRCQSKGLLGAFSKNTFLNFHQKICNLFAQRGWLRINFFLLEDKPIAASYGFSYGKKYYYYLTGIDTKKLEKYSIGMLLLYKSIKDAIKEGCEEFDLLRGNELYKLVWATHYNRTFRVNFFSKSLKSSAYVFYNQVKELTKILVR</sequence>
<dbReference type="PANTHER" id="PTHR36174">
    <property type="entry name" value="LIPID II:GLYCINE GLYCYLTRANSFERASE"/>
    <property type="match status" value="1"/>
</dbReference>
<dbReference type="Gene3D" id="3.40.630.30">
    <property type="match status" value="1"/>
</dbReference>
<dbReference type="PANTHER" id="PTHR36174:SF1">
    <property type="entry name" value="LIPID II:GLYCINE GLYCYLTRANSFERASE"/>
    <property type="match status" value="1"/>
</dbReference>
<accession>A0A7C0Y534</accession>